<name>A0A1F6M357_9BACT</name>
<dbReference type="Proteomes" id="UP000176282">
    <property type="component" value="Unassembled WGS sequence"/>
</dbReference>
<proteinExistence type="predicted"/>
<dbReference type="AlphaFoldDB" id="A0A1F6M357"/>
<reference evidence="1 2" key="1">
    <citation type="journal article" date="2016" name="Nat. Commun.">
        <title>Thousands of microbial genomes shed light on interconnected biogeochemical processes in an aquifer system.</title>
        <authorList>
            <person name="Anantharaman K."/>
            <person name="Brown C.T."/>
            <person name="Hug L.A."/>
            <person name="Sharon I."/>
            <person name="Castelle C.J."/>
            <person name="Probst A.J."/>
            <person name="Thomas B.C."/>
            <person name="Singh A."/>
            <person name="Wilkins M.J."/>
            <person name="Karaoz U."/>
            <person name="Brodie E.L."/>
            <person name="Williams K.H."/>
            <person name="Hubbard S.S."/>
            <person name="Banfield J.F."/>
        </authorList>
    </citation>
    <scope>NUCLEOTIDE SEQUENCE [LARGE SCALE GENOMIC DNA]</scope>
</reference>
<evidence type="ECO:0000313" key="1">
    <source>
        <dbReference type="EMBL" id="OGH66029.1"/>
    </source>
</evidence>
<sequence>MIQARRLFAVLLSFMSSAVRRQRSWRERSGFDGGGRNQQTGLRGTEGVQVKEWLGYDIRRQLTRLVYLLQGKPRGVTDVSHLLQSRHLSNLTNLKSPAPRGIFKLNRAVL</sequence>
<dbReference type="EMBL" id="MFQB01000039">
    <property type="protein sequence ID" value="OGH66029.1"/>
    <property type="molecule type" value="Genomic_DNA"/>
</dbReference>
<accession>A0A1F6M357</accession>
<protein>
    <submittedName>
        <fullName evidence="1">Uncharacterized protein</fullName>
    </submittedName>
</protein>
<comment type="caution">
    <text evidence="1">The sequence shown here is derived from an EMBL/GenBank/DDBJ whole genome shotgun (WGS) entry which is preliminary data.</text>
</comment>
<gene>
    <name evidence="1" type="ORF">A3J66_01405</name>
</gene>
<organism evidence="1 2">
    <name type="scientific">Candidatus Magasanikbacteria bacterium RIFCSPHIGHO2_02_FULL_47_14</name>
    <dbReference type="NCBI Taxonomy" id="1798680"/>
    <lineage>
        <taxon>Bacteria</taxon>
        <taxon>Candidatus Magasanikiibacteriota</taxon>
    </lineage>
</organism>
<evidence type="ECO:0000313" key="2">
    <source>
        <dbReference type="Proteomes" id="UP000176282"/>
    </source>
</evidence>